<dbReference type="GO" id="GO:0046872">
    <property type="term" value="F:metal ion binding"/>
    <property type="evidence" value="ECO:0007669"/>
    <property type="project" value="UniProtKB-KW"/>
</dbReference>
<keyword evidence="2" id="KW-0479">Metal-binding</keyword>
<keyword evidence="7" id="KW-1185">Reference proteome</keyword>
<evidence type="ECO:0000256" key="4">
    <source>
        <dbReference type="ARBA" id="ARBA00022842"/>
    </source>
</evidence>
<reference evidence="7" key="1">
    <citation type="submission" date="2016-11" db="EMBL/GenBank/DDBJ databases">
        <authorList>
            <person name="Varghese N."/>
            <person name="Submissions S."/>
        </authorList>
    </citation>
    <scope>NUCLEOTIDE SEQUENCE [LARGE SCALE GENOMIC DNA]</scope>
    <source>
        <strain evidence="7">DSM 12906</strain>
    </source>
</reference>
<evidence type="ECO:0000256" key="1">
    <source>
        <dbReference type="ARBA" id="ARBA00022722"/>
    </source>
</evidence>
<evidence type="ECO:0000313" key="6">
    <source>
        <dbReference type="EMBL" id="SHJ79859.1"/>
    </source>
</evidence>
<evidence type="ECO:0000259" key="5">
    <source>
        <dbReference type="Pfam" id="PF01850"/>
    </source>
</evidence>
<dbReference type="GO" id="GO:0004518">
    <property type="term" value="F:nuclease activity"/>
    <property type="evidence" value="ECO:0007669"/>
    <property type="project" value="UniProtKB-KW"/>
</dbReference>
<protein>
    <submittedName>
        <fullName evidence="6">Predicted nucleic acid-binding protein, contains PIN domain</fullName>
    </submittedName>
</protein>
<organism evidence="6 7">
    <name type="scientific">Tessaracoccus bendigoensis DSM 12906</name>
    <dbReference type="NCBI Taxonomy" id="1123357"/>
    <lineage>
        <taxon>Bacteria</taxon>
        <taxon>Bacillati</taxon>
        <taxon>Actinomycetota</taxon>
        <taxon>Actinomycetes</taxon>
        <taxon>Propionibacteriales</taxon>
        <taxon>Propionibacteriaceae</taxon>
        <taxon>Tessaracoccus</taxon>
    </lineage>
</organism>
<proteinExistence type="predicted"/>
<dbReference type="RefSeq" id="WP_073190404.1">
    <property type="nucleotide sequence ID" value="NZ_FQZG01000083.1"/>
</dbReference>
<name>A0A1M6M8R4_9ACTN</name>
<dbReference type="InterPro" id="IPR029060">
    <property type="entry name" value="PIN-like_dom_sf"/>
</dbReference>
<dbReference type="AlphaFoldDB" id="A0A1M6M8R4"/>
<feature type="domain" description="PIN" evidence="5">
    <location>
        <begin position="7"/>
        <end position="122"/>
    </location>
</feature>
<dbReference type="OrthoDB" id="4774897at2"/>
<sequence>MTMLTAFDADVLIYAAADGHPLGVPVASLFAVEGEGSVGIGSVLLLPEVLTKPLREDPDSAEVKALAGLLGRLDLRPVDEATARLAVALAVTYRLRAADAVHLATAVASGADRFLTNNRRDFPATIDEIDVVYPGDLATAST</sequence>
<dbReference type="GO" id="GO:0016787">
    <property type="term" value="F:hydrolase activity"/>
    <property type="evidence" value="ECO:0007669"/>
    <property type="project" value="UniProtKB-KW"/>
</dbReference>
<gene>
    <name evidence="6" type="ORF">SAMN02745244_03284</name>
</gene>
<evidence type="ECO:0000256" key="3">
    <source>
        <dbReference type="ARBA" id="ARBA00022801"/>
    </source>
</evidence>
<keyword evidence="3" id="KW-0378">Hydrolase</keyword>
<dbReference type="Proteomes" id="UP000184512">
    <property type="component" value="Unassembled WGS sequence"/>
</dbReference>
<dbReference type="Gene3D" id="3.40.50.1010">
    <property type="entry name" value="5'-nuclease"/>
    <property type="match status" value="1"/>
</dbReference>
<dbReference type="SUPFAM" id="SSF88723">
    <property type="entry name" value="PIN domain-like"/>
    <property type="match status" value="1"/>
</dbReference>
<evidence type="ECO:0000256" key="2">
    <source>
        <dbReference type="ARBA" id="ARBA00022723"/>
    </source>
</evidence>
<accession>A0A1M6M8R4</accession>
<evidence type="ECO:0000313" key="7">
    <source>
        <dbReference type="Proteomes" id="UP000184512"/>
    </source>
</evidence>
<dbReference type="Pfam" id="PF01850">
    <property type="entry name" value="PIN"/>
    <property type="match status" value="1"/>
</dbReference>
<keyword evidence="4" id="KW-0460">Magnesium</keyword>
<dbReference type="EMBL" id="FQZG01000083">
    <property type="protein sequence ID" value="SHJ79859.1"/>
    <property type="molecule type" value="Genomic_DNA"/>
</dbReference>
<dbReference type="InterPro" id="IPR002716">
    <property type="entry name" value="PIN_dom"/>
</dbReference>
<dbReference type="STRING" id="1123357.SAMN02745244_03284"/>
<keyword evidence="1" id="KW-0540">Nuclease</keyword>